<organism evidence="2 3">
    <name type="scientific">Eubacterium ventriosum</name>
    <dbReference type="NCBI Taxonomy" id="39496"/>
    <lineage>
        <taxon>Bacteria</taxon>
        <taxon>Bacillati</taxon>
        <taxon>Bacillota</taxon>
        <taxon>Clostridia</taxon>
        <taxon>Eubacteriales</taxon>
        <taxon>Eubacteriaceae</taxon>
        <taxon>Eubacterium</taxon>
    </lineage>
</organism>
<dbReference type="GO" id="GO:0004519">
    <property type="term" value="F:endonuclease activity"/>
    <property type="evidence" value="ECO:0007669"/>
    <property type="project" value="UniProtKB-KW"/>
</dbReference>
<sequence>MFYEKQSENNKNNYKLMLKTVGRLSRLFSESKCPYLAYRAHENIFCKYLKAENLARADCSADAKKERTGIGLKTWMGNDDQKVAEFGKLKKYYANLQGIELVKQIAQYRNERIRVTKKMNGIDEMVYHVVRRIPGVMQILECVFEPIDIDKIEVIKNRGNYNNTYFTDGKHTYHFSISKNTLYMIFDDLELLDEINVEIVDDPYRLLMDLTNGSKTKEQGIWAGDYDIDFGKTIKEQKEQLCLPLYTVNKNGEKYVALKSGLNQWNASGRKRNPDEIYIPYQKKDRDRKIDFFPPRDTPFVLHLPDGTDISAKVCQVADKNNPAVGKSIMSNPNKVLGKWLLREVFELAEGTVVTYEMLEKFGIDSVIFTKNDELDYSIEFSELGTYEDFYEE</sequence>
<keyword evidence="3" id="KW-1185">Reference proteome</keyword>
<keyword evidence="2" id="KW-0378">Hydrolase</keyword>
<name>A0A413R7Z0_9FIRM</name>
<evidence type="ECO:0000313" key="2">
    <source>
        <dbReference type="EMBL" id="RHA18287.1"/>
    </source>
</evidence>
<dbReference type="Proteomes" id="UP000284779">
    <property type="component" value="Unassembled WGS sequence"/>
</dbReference>
<evidence type="ECO:0000313" key="3">
    <source>
        <dbReference type="Proteomes" id="UP000284779"/>
    </source>
</evidence>
<evidence type="ECO:0000259" key="1">
    <source>
        <dbReference type="Pfam" id="PF20731"/>
    </source>
</evidence>
<keyword evidence="2" id="KW-0540">Nuclease</keyword>
<dbReference type="InterPro" id="IPR048923">
    <property type="entry name" value="RE_NgoFVII_C"/>
</dbReference>
<protein>
    <submittedName>
        <fullName evidence="2">NgoFVII family restriction endonuclease</fullName>
    </submittedName>
</protein>
<gene>
    <name evidence="2" type="ORF">DW944_07080</name>
</gene>
<accession>A0A413R7Z0</accession>
<proteinExistence type="predicted"/>
<keyword evidence="2" id="KW-0255">Endonuclease</keyword>
<feature type="domain" description="Restriction endonuclease type II NgoFVII C-terminal B3-like DNA-binding" evidence="1">
    <location>
        <begin position="255"/>
        <end position="372"/>
    </location>
</feature>
<dbReference type="EMBL" id="QSFD01000006">
    <property type="protein sequence ID" value="RHA18287.1"/>
    <property type="molecule type" value="Genomic_DNA"/>
</dbReference>
<dbReference type="Pfam" id="PF20731">
    <property type="entry name" value="RE_NgoFVII_C"/>
    <property type="match status" value="1"/>
</dbReference>
<comment type="caution">
    <text evidence="2">The sequence shown here is derived from an EMBL/GenBank/DDBJ whole genome shotgun (WGS) entry which is preliminary data.</text>
</comment>
<dbReference type="RefSeq" id="WP_117970586.1">
    <property type="nucleotide sequence ID" value="NZ_CAUBDO010000019.1"/>
</dbReference>
<dbReference type="AlphaFoldDB" id="A0A413R7Z0"/>
<reference evidence="2 3" key="1">
    <citation type="submission" date="2018-08" db="EMBL/GenBank/DDBJ databases">
        <title>A genome reference for cultivated species of the human gut microbiota.</title>
        <authorList>
            <person name="Zou Y."/>
            <person name="Xue W."/>
            <person name="Luo G."/>
        </authorList>
    </citation>
    <scope>NUCLEOTIDE SEQUENCE [LARGE SCALE GENOMIC DNA]</scope>
    <source>
        <strain evidence="2 3">AM44-11BH</strain>
    </source>
</reference>